<gene>
    <name evidence="2" type="ORF">SLEP1_g50104</name>
</gene>
<name>A0AAV5LYX1_9ROSI</name>
<protein>
    <submittedName>
        <fullName evidence="2">Uncharacterized protein</fullName>
    </submittedName>
</protein>
<feature type="compositionally biased region" description="Polar residues" evidence="1">
    <location>
        <begin position="1"/>
        <end position="11"/>
    </location>
</feature>
<evidence type="ECO:0000313" key="2">
    <source>
        <dbReference type="EMBL" id="GKV42726.1"/>
    </source>
</evidence>
<sequence>MKQKQQSTADPSANAEPKKRRRVGFATIDAGVEANDCFKIYLGEFDAFGLLRF</sequence>
<dbReference type="Proteomes" id="UP001054252">
    <property type="component" value="Unassembled WGS sequence"/>
</dbReference>
<comment type="caution">
    <text evidence="2">The sequence shown here is derived from an EMBL/GenBank/DDBJ whole genome shotgun (WGS) entry which is preliminary data.</text>
</comment>
<reference evidence="2 3" key="1">
    <citation type="journal article" date="2021" name="Commun. Biol.">
        <title>The genome of Shorea leprosula (Dipterocarpaceae) highlights the ecological relevance of drought in aseasonal tropical rainforests.</title>
        <authorList>
            <person name="Ng K.K.S."/>
            <person name="Kobayashi M.J."/>
            <person name="Fawcett J.A."/>
            <person name="Hatakeyama M."/>
            <person name="Paape T."/>
            <person name="Ng C.H."/>
            <person name="Ang C.C."/>
            <person name="Tnah L.H."/>
            <person name="Lee C.T."/>
            <person name="Nishiyama T."/>
            <person name="Sese J."/>
            <person name="O'Brien M.J."/>
            <person name="Copetti D."/>
            <person name="Mohd Noor M.I."/>
            <person name="Ong R.C."/>
            <person name="Putra M."/>
            <person name="Sireger I.Z."/>
            <person name="Indrioko S."/>
            <person name="Kosugi Y."/>
            <person name="Izuno A."/>
            <person name="Isagi Y."/>
            <person name="Lee S.L."/>
            <person name="Shimizu K.K."/>
        </authorList>
    </citation>
    <scope>NUCLEOTIDE SEQUENCE [LARGE SCALE GENOMIC DNA]</scope>
    <source>
        <strain evidence="2">214</strain>
    </source>
</reference>
<proteinExistence type="predicted"/>
<evidence type="ECO:0000313" key="3">
    <source>
        <dbReference type="Proteomes" id="UP001054252"/>
    </source>
</evidence>
<dbReference type="AlphaFoldDB" id="A0AAV5LYX1"/>
<accession>A0AAV5LYX1</accession>
<feature type="region of interest" description="Disordered" evidence="1">
    <location>
        <begin position="1"/>
        <end position="20"/>
    </location>
</feature>
<keyword evidence="3" id="KW-1185">Reference proteome</keyword>
<organism evidence="2 3">
    <name type="scientific">Rubroshorea leprosula</name>
    <dbReference type="NCBI Taxonomy" id="152421"/>
    <lineage>
        <taxon>Eukaryota</taxon>
        <taxon>Viridiplantae</taxon>
        <taxon>Streptophyta</taxon>
        <taxon>Embryophyta</taxon>
        <taxon>Tracheophyta</taxon>
        <taxon>Spermatophyta</taxon>
        <taxon>Magnoliopsida</taxon>
        <taxon>eudicotyledons</taxon>
        <taxon>Gunneridae</taxon>
        <taxon>Pentapetalae</taxon>
        <taxon>rosids</taxon>
        <taxon>malvids</taxon>
        <taxon>Malvales</taxon>
        <taxon>Dipterocarpaceae</taxon>
        <taxon>Rubroshorea</taxon>
    </lineage>
</organism>
<dbReference type="EMBL" id="BPVZ01000161">
    <property type="protein sequence ID" value="GKV42726.1"/>
    <property type="molecule type" value="Genomic_DNA"/>
</dbReference>
<evidence type="ECO:0000256" key="1">
    <source>
        <dbReference type="SAM" id="MobiDB-lite"/>
    </source>
</evidence>